<evidence type="ECO:0000259" key="4">
    <source>
        <dbReference type="SMART" id="SM01256"/>
    </source>
</evidence>
<name>A0A5N5MLV3_9ROSI</name>
<organism evidence="5 6">
    <name type="scientific">Salix brachista</name>
    <dbReference type="NCBI Taxonomy" id="2182728"/>
    <lineage>
        <taxon>Eukaryota</taxon>
        <taxon>Viridiplantae</taxon>
        <taxon>Streptophyta</taxon>
        <taxon>Embryophyta</taxon>
        <taxon>Tracheophyta</taxon>
        <taxon>Spermatophyta</taxon>
        <taxon>Magnoliopsida</taxon>
        <taxon>eudicotyledons</taxon>
        <taxon>Gunneridae</taxon>
        <taxon>Pentapetalae</taxon>
        <taxon>rosids</taxon>
        <taxon>fabids</taxon>
        <taxon>Malpighiales</taxon>
        <taxon>Salicaceae</taxon>
        <taxon>Saliceae</taxon>
        <taxon>Salix</taxon>
    </lineage>
</organism>
<protein>
    <recommendedName>
        <fullName evidence="7">KNOX1 domain-containing protein</fullName>
    </recommendedName>
</protein>
<evidence type="ECO:0000259" key="3">
    <source>
        <dbReference type="SMART" id="SM01255"/>
    </source>
</evidence>
<feature type="domain" description="KNOX2" evidence="4">
    <location>
        <begin position="111"/>
        <end position="162"/>
    </location>
</feature>
<keyword evidence="6" id="KW-1185">Reference proteome</keyword>
<accession>A0A5N5MLV3</accession>
<evidence type="ECO:0000313" key="6">
    <source>
        <dbReference type="Proteomes" id="UP000326939"/>
    </source>
</evidence>
<proteinExistence type="predicted"/>
<keyword evidence="2" id="KW-0539">Nucleus</keyword>
<dbReference type="SMART" id="SM01255">
    <property type="entry name" value="KNOX1"/>
    <property type="match status" value="1"/>
</dbReference>
<evidence type="ECO:0000256" key="1">
    <source>
        <dbReference type="ARBA" id="ARBA00004123"/>
    </source>
</evidence>
<sequence>MEEFYRFNPTFFSSPNDIVRPENLPAANFSDATTSTPTEFHSQASSFLQAAHGHREVTGSDMYDAIKTQIANHPRYPDLVSAQLECQKVGAPPEMVSLLEAIGRGNYKINTCYEIGADPELDEFMESYCEVLHRYKEELSKPFDEAATFLSSIESQLSSLCKGTLTKIFDYGSCKVSRTVPFSNIAMALLFFYIRAMDFFRHINKIPRNYQADDAASNQKQLRPVADDAASNQKQLRPVVRKTRHSLQISREHKRDEQYVHGRFGRQGTPVPAMERRHMESGSILNLDGAEVRGKVDGAFDAGLLMTATVNGKIFRGVLFSPAPGFVSRGATLAQNHASPATQIPIVHQFPDSNHIDSFKPSHHPTTFSVQERSHSFRQTQMTRTYPVIGSAPSLAKESNPRSDLQGVVLTLGGPASGHASRVGQSSYSELQSGSFVLTIRAIVSILQY</sequence>
<dbReference type="GO" id="GO:0005634">
    <property type="term" value="C:nucleus"/>
    <property type="evidence" value="ECO:0007669"/>
    <property type="project" value="UniProtKB-SubCell"/>
</dbReference>
<dbReference type="InterPro" id="IPR005541">
    <property type="entry name" value="KNOX2"/>
</dbReference>
<dbReference type="Pfam" id="PF03790">
    <property type="entry name" value="KNOX1"/>
    <property type="match status" value="1"/>
</dbReference>
<dbReference type="InterPro" id="IPR005540">
    <property type="entry name" value="KNOX1"/>
</dbReference>
<dbReference type="EMBL" id="VDCV01000005">
    <property type="protein sequence ID" value="KAB5556135.1"/>
    <property type="molecule type" value="Genomic_DNA"/>
</dbReference>
<dbReference type="PANTHER" id="PTHR48452">
    <property type="entry name" value="FUSED COMPOUND LEAF 1"/>
    <property type="match status" value="1"/>
</dbReference>
<comment type="subcellular location">
    <subcellularLocation>
        <location evidence="1">Nucleus</location>
    </subcellularLocation>
</comment>
<dbReference type="Pfam" id="PF03791">
    <property type="entry name" value="KNOX2"/>
    <property type="match status" value="1"/>
</dbReference>
<evidence type="ECO:0000256" key="2">
    <source>
        <dbReference type="ARBA" id="ARBA00023242"/>
    </source>
</evidence>
<dbReference type="PANTHER" id="PTHR48452:SF1">
    <property type="entry name" value="FUSED COMPOUND LEAF 1"/>
    <property type="match status" value="1"/>
</dbReference>
<feature type="domain" description="KNOX1" evidence="3">
    <location>
        <begin position="64"/>
        <end position="108"/>
    </location>
</feature>
<dbReference type="AlphaFoldDB" id="A0A5N5MLV3"/>
<gene>
    <name evidence="5" type="ORF">DKX38_007044</name>
</gene>
<dbReference type="GO" id="GO:0003677">
    <property type="term" value="F:DNA binding"/>
    <property type="evidence" value="ECO:0007669"/>
    <property type="project" value="InterPro"/>
</dbReference>
<evidence type="ECO:0000313" key="5">
    <source>
        <dbReference type="EMBL" id="KAB5556135.1"/>
    </source>
</evidence>
<dbReference type="SMART" id="SM01256">
    <property type="entry name" value="KNOX2"/>
    <property type="match status" value="1"/>
</dbReference>
<dbReference type="Proteomes" id="UP000326939">
    <property type="component" value="Chromosome 5"/>
</dbReference>
<comment type="caution">
    <text evidence="5">The sequence shown here is derived from an EMBL/GenBank/DDBJ whole genome shotgun (WGS) entry which is preliminary data.</text>
</comment>
<reference evidence="6" key="1">
    <citation type="journal article" date="2019" name="Gigascience">
        <title>De novo genome assembly of the endangered Acer yangbiense, a plant species with extremely small populations endemic to Yunnan Province, China.</title>
        <authorList>
            <person name="Yang J."/>
            <person name="Wariss H.M."/>
            <person name="Tao L."/>
            <person name="Zhang R."/>
            <person name="Yun Q."/>
            <person name="Hollingsworth P."/>
            <person name="Dao Z."/>
            <person name="Luo G."/>
            <person name="Guo H."/>
            <person name="Ma Y."/>
            <person name="Sun W."/>
        </authorList>
    </citation>
    <scope>NUCLEOTIDE SEQUENCE [LARGE SCALE GENOMIC DNA]</scope>
    <source>
        <strain evidence="6">cv. br00</strain>
    </source>
</reference>
<evidence type="ECO:0008006" key="7">
    <source>
        <dbReference type="Google" id="ProtNLM"/>
    </source>
</evidence>